<keyword evidence="2" id="KW-0472">Membrane</keyword>
<feature type="region of interest" description="Disordered" evidence="1">
    <location>
        <begin position="1"/>
        <end position="24"/>
    </location>
</feature>
<dbReference type="Proteomes" id="UP000802098">
    <property type="component" value="Unassembled WGS sequence"/>
</dbReference>
<keyword evidence="5" id="KW-1185">Reference proteome</keyword>
<dbReference type="PROSITE" id="PS50011">
    <property type="entry name" value="PROTEIN_KINASE_DOM"/>
    <property type="match status" value="1"/>
</dbReference>
<dbReference type="Gene3D" id="3.30.200.20">
    <property type="entry name" value="Phosphorylase Kinase, domain 1"/>
    <property type="match status" value="1"/>
</dbReference>
<proteinExistence type="predicted"/>
<evidence type="ECO:0000256" key="1">
    <source>
        <dbReference type="SAM" id="MobiDB-lite"/>
    </source>
</evidence>
<gene>
    <name evidence="4" type="ORF">G7087_10880</name>
</gene>
<feature type="transmembrane region" description="Helical" evidence="2">
    <location>
        <begin position="379"/>
        <end position="399"/>
    </location>
</feature>
<dbReference type="SUPFAM" id="SSF56112">
    <property type="entry name" value="Protein kinase-like (PK-like)"/>
    <property type="match status" value="1"/>
</dbReference>
<feature type="region of interest" description="Disordered" evidence="1">
    <location>
        <begin position="351"/>
        <end position="373"/>
    </location>
</feature>
<keyword evidence="2" id="KW-0812">Transmembrane</keyword>
<organism evidence="4 5">
    <name type="scientific">Rubrivivax benzoatilyticus</name>
    <dbReference type="NCBI Taxonomy" id="316997"/>
    <lineage>
        <taxon>Bacteria</taxon>
        <taxon>Pseudomonadati</taxon>
        <taxon>Pseudomonadota</taxon>
        <taxon>Betaproteobacteria</taxon>
        <taxon>Burkholderiales</taxon>
        <taxon>Sphaerotilaceae</taxon>
        <taxon>Rubrivivax</taxon>
    </lineage>
</organism>
<name>A0ABX0HV22_9BURK</name>
<dbReference type="InterPro" id="IPR011009">
    <property type="entry name" value="Kinase-like_dom_sf"/>
</dbReference>
<evidence type="ECO:0000256" key="2">
    <source>
        <dbReference type="SAM" id="Phobius"/>
    </source>
</evidence>
<evidence type="ECO:0000259" key="3">
    <source>
        <dbReference type="PROSITE" id="PS50011"/>
    </source>
</evidence>
<evidence type="ECO:0000313" key="5">
    <source>
        <dbReference type="Proteomes" id="UP000802098"/>
    </source>
</evidence>
<dbReference type="EMBL" id="JAAOCD010000004">
    <property type="protein sequence ID" value="NHK98879.1"/>
    <property type="molecule type" value="Genomic_DNA"/>
</dbReference>
<reference evidence="4 5" key="1">
    <citation type="submission" date="2020-03" db="EMBL/GenBank/DDBJ databases">
        <title>Rubrivivax benzoatilyticus JA2 (sequenced after 10 years sub-culturing).</title>
        <authorList>
            <person name="Gupta D."/>
            <person name="Chintalapati S."/>
            <person name="Chintalapati V.R."/>
        </authorList>
    </citation>
    <scope>NUCLEOTIDE SEQUENCE [LARGE SCALE GENOMIC DNA]</scope>
    <source>
        <strain evidence="4 5">JA2-Mal</strain>
    </source>
</reference>
<feature type="compositionally biased region" description="Pro residues" evidence="1">
    <location>
        <begin position="421"/>
        <end position="446"/>
    </location>
</feature>
<feature type="region of interest" description="Disordered" evidence="1">
    <location>
        <begin position="408"/>
        <end position="446"/>
    </location>
</feature>
<protein>
    <recommendedName>
        <fullName evidence="3">Protein kinase domain-containing protein</fullName>
    </recommendedName>
</protein>
<keyword evidence="2" id="KW-1133">Transmembrane helix</keyword>
<feature type="compositionally biased region" description="Basic and acidic residues" evidence="1">
    <location>
        <begin position="356"/>
        <end position="367"/>
    </location>
</feature>
<dbReference type="InterPro" id="IPR000719">
    <property type="entry name" value="Prot_kinase_dom"/>
</dbReference>
<dbReference type="SMART" id="SM00220">
    <property type="entry name" value="S_TKc"/>
    <property type="match status" value="1"/>
</dbReference>
<sequence>MNDQPTTPERLAQAAQPPLPGVSAWPPGHRIDGFEFRGVVALRATAIVYRGWDHGLEVPVALKEYLPAAIARRGPDGDIGPAEPAQAEAFERGLRAFIDEGRRLARCDHPSIARVLHLLPAHGGACLVMPWYAGRPLAELRREMSGPPDEPALRALLDALLAALHEWHRVNGVHGGLHPAGVLLLDDDRPLLLGPGYAERTIARGGLTALEPGFSAPELDSDATRVGAWTDVYALAQLARFAITGLLPPPAGRTPEPLSGVVERLFFDHPSARYGAALLATLDAAVSPDIGARPQSIVDFAAWLAHGPPRRPAARSAPPLAPFSFSAADVPPARAPDAATVDLIQRVIDTLPPAPPRREPAAMHERAAPSLEPPPRDGVAGWMFAAFALAAALGLGVWWKETHEAARPLPPAPAATAPAIVAPPPAATETAPPPADSPPAPSQEPA</sequence>
<comment type="caution">
    <text evidence="4">The sequence shown here is derived from an EMBL/GenBank/DDBJ whole genome shotgun (WGS) entry which is preliminary data.</text>
</comment>
<feature type="domain" description="Protein kinase" evidence="3">
    <location>
        <begin position="34"/>
        <end position="324"/>
    </location>
</feature>
<dbReference type="RefSeq" id="WP_009859009.1">
    <property type="nucleotide sequence ID" value="NZ_JAAOCD010000004.1"/>
</dbReference>
<dbReference type="Gene3D" id="1.10.510.10">
    <property type="entry name" value="Transferase(Phosphotransferase) domain 1"/>
    <property type="match status" value="1"/>
</dbReference>
<accession>A0ABX0HV22</accession>
<evidence type="ECO:0000313" key="4">
    <source>
        <dbReference type="EMBL" id="NHK98879.1"/>
    </source>
</evidence>